<evidence type="ECO:0000313" key="2">
    <source>
        <dbReference type="Proteomes" id="UP000571554"/>
    </source>
</evidence>
<organism evidence="1 2">
    <name type="scientific">Paraburkholderia bannensis</name>
    <dbReference type="NCBI Taxonomy" id="765414"/>
    <lineage>
        <taxon>Bacteria</taxon>
        <taxon>Pseudomonadati</taxon>
        <taxon>Pseudomonadota</taxon>
        <taxon>Betaproteobacteria</taxon>
        <taxon>Burkholderiales</taxon>
        <taxon>Burkholderiaceae</taxon>
        <taxon>Paraburkholderia</taxon>
    </lineage>
</organism>
<name>A0A7W9WW70_9BURK</name>
<dbReference type="RefSeq" id="WP_183730901.1">
    <property type="nucleotide sequence ID" value="NZ_JACHBW010000023.1"/>
</dbReference>
<keyword evidence="2" id="KW-1185">Reference proteome</keyword>
<accession>A0A7W9WW70</accession>
<dbReference type="Gene3D" id="3.10.450.50">
    <property type="match status" value="1"/>
</dbReference>
<dbReference type="EMBL" id="JACHBW010000023">
    <property type="protein sequence ID" value="MBB6106166.1"/>
    <property type="molecule type" value="Genomic_DNA"/>
</dbReference>
<proteinExistence type="predicted"/>
<protein>
    <recommendedName>
        <fullName evidence="3">Nuclear transport factor 2 family protein</fullName>
    </recommendedName>
</protein>
<evidence type="ECO:0008006" key="3">
    <source>
        <dbReference type="Google" id="ProtNLM"/>
    </source>
</evidence>
<dbReference type="Proteomes" id="UP000571554">
    <property type="component" value="Unassembled WGS sequence"/>
</dbReference>
<sequence length="59" mass="6760">MTNDTNDISMLVREFWTLMGSNDFASVQVVLADQFVLEWPQSKERKRSSNDAASAYETE</sequence>
<dbReference type="AlphaFoldDB" id="A0A7W9WW70"/>
<reference evidence="1 2" key="1">
    <citation type="submission" date="2020-08" db="EMBL/GenBank/DDBJ databases">
        <title>Above-ground endophytic microbial communities from plants in different locations in the United States.</title>
        <authorList>
            <person name="Frank C."/>
        </authorList>
    </citation>
    <scope>NUCLEOTIDE SEQUENCE [LARGE SCALE GENOMIC DNA]</scope>
    <source>
        <strain evidence="1 2">WP4_2_2</strain>
    </source>
</reference>
<gene>
    <name evidence="1" type="ORF">F4827_006037</name>
</gene>
<comment type="caution">
    <text evidence="1">The sequence shown here is derived from an EMBL/GenBank/DDBJ whole genome shotgun (WGS) entry which is preliminary data.</text>
</comment>
<evidence type="ECO:0000313" key="1">
    <source>
        <dbReference type="EMBL" id="MBB6106166.1"/>
    </source>
</evidence>
<dbReference type="SUPFAM" id="SSF54427">
    <property type="entry name" value="NTF2-like"/>
    <property type="match status" value="1"/>
</dbReference>
<dbReference type="InterPro" id="IPR032710">
    <property type="entry name" value="NTF2-like_dom_sf"/>
</dbReference>